<dbReference type="AlphaFoldDB" id="A0AA49GIU4"/>
<reference evidence="1" key="2">
    <citation type="journal article" date="2024" name="Antonie Van Leeuwenhoek">
        <title>Roseihalotalea indica gen. nov., sp. nov., a halophilic Bacteroidetes from mesopelagic Southwest Indian Ocean with higher carbohydrate metabolic potential.</title>
        <authorList>
            <person name="Chen B."/>
            <person name="Zhang M."/>
            <person name="Lin D."/>
            <person name="Ye J."/>
            <person name="Tang K."/>
        </authorList>
    </citation>
    <scope>NUCLEOTIDE SEQUENCE</scope>
    <source>
        <strain evidence="1">TK19036</strain>
    </source>
</reference>
<gene>
    <name evidence="1" type="ORF">K4G66_24435</name>
</gene>
<accession>A0AA49GIU4</accession>
<sequence>MVVLAPWFVKLITLNFARAITLFPFIFLQRKDDKANQQLINHEQIHLRQQLELFIIPFYLLYLGEYAVGRIRGMSHYEAYRAISFEQEAYGSEFDLDYLATRPVFAFVRYW</sequence>
<organism evidence="1">
    <name type="scientific">Roseihalotalea indica</name>
    <dbReference type="NCBI Taxonomy" id="2867963"/>
    <lineage>
        <taxon>Bacteria</taxon>
        <taxon>Pseudomonadati</taxon>
        <taxon>Bacteroidota</taxon>
        <taxon>Cytophagia</taxon>
        <taxon>Cytophagales</taxon>
        <taxon>Catalimonadaceae</taxon>
        <taxon>Roseihalotalea</taxon>
    </lineage>
</organism>
<evidence type="ECO:0000313" key="1">
    <source>
        <dbReference type="EMBL" id="WKN35527.1"/>
    </source>
</evidence>
<dbReference type="EMBL" id="CP120682">
    <property type="protein sequence ID" value="WKN35527.1"/>
    <property type="molecule type" value="Genomic_DNA"/>
</dbReference>
<name>A0AA49GIU4_9BACT</name>
<proteinExistence type="predicted"/>
<reference evidence="1" key="1">
    <citation type="journal article" date="2023" name="Comput. Struct. Biotechnol. J.">
        <title>Discovery of a novel marine Bacteroidetes with a rich repertoire of carbohydrate-active enzymes.</title>
        <authorList>
            <person name="Chen B."/>
            <person name="Liu G."/>
            <person name="Chen Q."/>
            <person name="Wang H."/>
            <person name="Liu L."/>
            <person name="Tang K."/>
        </authorList>
    </citation>
    <scope>NUCLEOTIDE SEQUENCE</scope>
    <source>
        <strain evidence="1">TK19036</strain>
    </source>
</reference>
<protein>
    <recommendedName>
        <fullName evidence="2">DUF4157 domain-containing protein</fullName>
    </recommendedName>
</protein>
<evidence type="ECO:0008006" key="2">
    <source>
        <dbReference type="Google" id="ProtNLM"/>
    </source>
</evidence>